<feature type="compositionally biased region" description="Acidic residues" evidence="1">
    <location>
        <begin position="640"/>
        <end position="649"/>
    </location>
</feature>
<evidence type="ECO:0000313" key="2">
    <source>
        <dbReference type="EMBL" id="KAL0261859.1"/>
    </source>
</evidence>
<dbReference type="Proteomes" id="UP001430584">
    <property type="component" value="Unassembled WGS sequence"/>
</dbReference>
<name>A0ABR3CMS5_9PEZI</name>
<dbReference type="RefSeq" id="XP_066634888.1">
    <property type="nucleotide sequence ID" value="XM_066774769.1"/>
</dbReference>
<feature type="region of interest" description="Disordered" evidence="1">
    <location>
        <begin position="633"/>
        <end position="660"/>
    </location>
</feature>
<evidence type="ECO:0008006" key="4">
    <source>
        <dbReference type="Google" id="ProtNLM"/>
    </source>
</evidence>
<reference evidence="2 3" key="1">
    <citation type="submission" date="2024-02" db="EMBL/GenBank/DDBJ databases">
        <title>De novo assembly and annotation of 12 fungi associated with fruit tree decline syndrome in Ontario, Canada.</title>
        <authorList>
            <person name="Sulman M."/>
            <person name="Ellouze W."/>
            <person name="Ilyukhin E."/>
        </authorList>
    </citation>
    <scope>NUCLEOTIDE SEQUENCE [LARGE SCALE GENOMIC DNA]</scope>
    <source>
        <strain evidence="2 3">FDS-637</strain>
    </source>
</reference>
<keyword evidence="3" id="KW-1185">Reference proteome</keyword>
<comment type="caution">
    <text evidence="2">The sequence shown here is derived from an EMBL/GenBank/DDBJ whole genome shotgun (WGS) entry which is preliminary data.</text>
</comment>
<organism evidence="2 3">
    <name type="scientific">Diplodia seriata</name>
    <dbReference type="NCBI Taxonomy" id="420778"/>
    <lineage>
        <taxon>Eukaryota</taxon>
        <taxon>Fungi</taxon>
        <taxon>Dikarya</taxon>
        <taxon>Ascomycota</taxon>
        <taxon>Pezizomycotina</taxon>
        <taxon>Dothideomycetes</taxon>
        <taxon>Dothideomycetes incertae sedis</taxon>
        <taxon>Botryosphaeriales</taxon>
        <taxon>Botryosphaeriaceae</taxon>
        <taxon>Diplodia</taxon>
    </lineage>
</organism>
<accession>A0ABR3CMS5</accession>
<dbReference type="EMBL" id="JAJVCZ030000003">
    <property type="protein sequence ID" value="KAL0261859.1"/>
    <property type="molecule type" value="Genomic_DNA"/>
</dbReference>
<proteinExistence type="predicted"/>
<protein>
    <recommendedName>
        <fullName evidence="4">SH3 domain-containing protein</fullName>
    </recommendedName>
</protein>
<evidence type="ECO:0000313" key="3">
    <source>
        <dbReference type="Proteomes" id="UP001430584"/>
    </source>
</evidence>
<sequence length="1114" mass="125002">MASAADALNAGKPCVGALNSVVKEASGAPPIEMQMKVIAGQAYSVEESRLESRWVRIKTGDKEGWVPYYCVRIYQGRLGKSTDTNKPCVAIRNFTATVNEAWLWDYFHLAVSGSNNYPSHGLQGSARVGEQGTVVTVSADGQWTKWRSSAFKGEMWVPSNCLRIGLAEAKQGPVASIGKYNRLAACAHDFDGSSYTHWDWMSKPSTESQIKLCKGDLVMVTAFDENLAWVKVITYDNPSSEGWVRFSCLSFDPDRISAKDTSSDGDVLFRLVVTKKGFTPHNHVGQFQPSPTSYGSFVADEQGVVKKISPDRRWKLVEFYNRQPSKSVWLLSSLVRSHDMPCIITATYAPNAGELKNNCIPAMKGDEAVMRFWMINDYCFVHRLKAPEDQKRYGWIPKGYIQFGCARSYGDLIIEVKAPPRFTDPSLLVQHVRNEGQGLKKHIGAVLQAWKDNLDYLPFWGSTFRQIVATDQSLENFLNRIMNGVHEARMLNLLSRNTFEFHELMDARTGVEISRSAGHRHDIPGIYVIGHWDFRDDPTLKRLYCGETGSFSTRAYQHDYGYKNPTTSYYRAVQKSKSHKMVPVCVLKNSTKEERRVVEQTFFVLLETFRPDIFSITSKPDTEVFRTGHISEDSELALQTEEDEDDAEESVPSHGPARGGISYAGAQQAAYRLSTIANAALRKTGRPLGKPWKGLNFSPPATETRSGSLDAENERIWVKTTLSENLLQFRLGNPKPIDVGKGKRIQLTLLKRSRGGEEDFFCIYIGDDVLSEAGINLGKVSKLTVVAELKLDGQHPRSWARLPAVGPYDDWQLCTGLAIKIEFMQKGMWYQFYVQKAQPTQLALRYNDPISPGSFTAYTNASNFVAYLLLRERHNLPFWHEEYGVANKMREQVYDHLNQRITVQEIRAERWLRPSTVPIGVIGQAMKDAGAKNVGAPFGTIKTWGKIIPGGKKHPRRSCDACALNTAWIAHQELPTALCEDNLAAYGKVNAFGKDFLKRNREAGFKSLSLGGCVKQEGTDGQCTRCWLYGRPCSWTHTDELVKLDKLQVLLMHQKPYQGVILGGGSASSQDSDNDEDDDDQLPPKPQKKEFIQDMNMRTVMGVSAEIRWAHGSD</sequence>
<gene>
    <name evidence="2" type="ORF">SLS55_003291</name>
</gene>
<feature type="region of interest" description="Disordered" evidence="1">
    <location>
        <begin position="1062"/>
        <end position="1095"/>
    </location>
</feature>
<feature type="compositionally biased region" description="Acidic residues" evidence="1">
    <location>
        <begin position="1072"/>
        <end position="1081"/>
    </location>
</feature>
<dbReference type="GeneID" id="92007376"/>
<evidence type="ECO:0000256" key="1">
    <source>
        <dbReference type="SAM" id="MobiDB-lite"/>
    </source>
</evidence>